<reference evidence="1" key="1">
    <citation type="submission" date="2020-03" db="EMBL/GenBank/DDBJ databases">
        <title>Genome assembly of Azotobacter chroococcum W5.</title>
        <authorList>
            <person name="Kannepalli A."/>
        </authorList>
    </citation>
    <scope>NUCLEOTIDE SEQUENCE</scope>
    <source>
        <strain evidence="1">W5</strain>
    </source>
</reference>
<name>A0AA43ZB19_9GAMM</name>
<dbReference type="Proteomes" id="UP000736384">
    <property type="component" value="Unassembled WGS sequence"/>
</dbReference>
<dbReference type="EMBL" id="JAAPAP010000015">
    <property type="protein sequence ID" value="NHN78947.1"/>
    <property type="molecule type" value="Genomic_DNA"/>
</dbReference>
<comment type="caution">
    <text evidence="1">The sequence shown here is derived from an EMBL/GenBank/DDBJ whole genome shotgun (WGS) entry which is preliminary data.</text>
</comment>
<evidence type="ECO:0000313" key="2">
    <source>
        <dbReference type="Proteomes" id="UP000736384"/>
    </source>
</evidence>
<proteinExistence type="predicted"/>
<sequence length="132" mass="15325">MDIESIQIIPIEASDPKSFISDLKKIFESKEAEDAKSVVYFFLSKRPIPRLKSESRILYIGKTINTLKQRWLPNVEKLNSKNNRAFYEHIIQSYGGLQIGYIRSTDPRADERAAFKKYMETHLEFPPKSKVG</sequence>
<dbReference type="AlphaFoldDB" id="A0AA43ZB19"/>
<evidence type="ECO:0000313" key="1">
    <source>
        <dbReference type="EMBL" id="NHN78947.1"/>
    </source>
</evidence>
<accession>A0AA43ZB19</accession>
<evidence type="ECO:0008006" key="3">
    <source>
        <dbReference type="Google" id="ProtNLM"/>
    </source>
</evidence>
<gene>
    <name evidence="1" type="ORF">HA520_16960</name>
</gene>
<protein>
    <recommendedName>
        <fullName evidence="3">GIY-YIG domain-containing protein</fullName>
    </recommendedName>
</protein>
<organism evidence="1 2">
    <name type="scientific">Azotobacter chroococcum</name>
    <dbReference type="NCBI Taxonomy" id="353"/>
    <lineage>
        <taxon>Bacteria</taxon>
        <taxon>Pseudomonadati</taxon>
        <taxon>Pseudomonadota</taxon>
        <taxon>Gammaproteobacteria</taxon>
        <taxon>Pseudomonadales</taxon>
        <taxon>Pseudomonadaceae</taxon>
        <taxon>Azotobacter</taxon>
    </lineage>
</organism>